<evidence type="ECO:0000313" key="2">
    <source>
        <dbReference type="EMBL" id="MST69255.1"/>
    </source>
</evidence>
<gene>
    <name evidence="2" type="ORF">FYJ66_06595</name>
</gene>
<comment type="caution">
    <text evidence="2">The sequence shown here is derived from an EMBL/GenBank/DDBJ whole genome shotgun (WGS) entry which is preliminary data.</text>
</comment>
<dbReference type="AlphaFoldDB" id="A0A6A8M7C9"/>
<protein>
    <submittedName>
        <fullName evidence="2">Flavodoxin</fullName>
    </submittedName>
</protein>
<name>A0A6A8M7C9_9FIRM</name>
<dbReference type="RefSeq" id="WP_154572728.1">
    <property type="nucleotide sequence ID" value="NZ_VUNB01000005.1"/>
</dbReference>
<feature type="domain" description="Flavodoxin-like" evidence="1">
    <location>
        <begin position="22"/>
        <end position="157"/>
    </location>
</feature>
<dbReference type="InterPro" id="IPR029039">
    <property type="entry name" value="Flavoprotein-like_sf"/>
</dbReference>
<sequence>MKTLVIYFSRTGENYVNGKTVFIEKGNTQLVAEFIGEAAGADLFQIERVPDYPEDYMECTKVAREEMKTNARPELREYLKDVSEYENIVAAFPCWWGNCPNVMLSQLEKLDLRGKKIFPVITHEGSGAGKSEKTLKKACKGAKVMKALAIHGGEAVDSVEMIKAWARANLK</sequence>
<proteinExistence type="predicted"/>
<dbReference type="InterPro" id="IPR008254">
    <property type="entry name" value="Flavodoxin/NO_synth"/>
</dbReference>
<dbReference type="EMBL" id="VUNB01000005">
    <property type="protein sequence ID" value="MST69255.1"/>
    <property type="molecule type" value="Genomic_DNA"/>
</dbReference>
<dbReference type="PANTHER" id="PTHR39201:SF1">
    <property type="entry name" value="FLAVODOXIN-LIKE DOMAIN-CONTAINING PROTEIN"/>
    <property type="match status" value="1"/>
</dbReference>
<dbReference type="Gene3D" id="3.40.50.360">
    <property type="match status" value="1"/>
</dbReference>
<dbReference type="GO" id="GO:0010181">
    <property type="term" value="F:FMN binding"/>
    <property type="evidence" value="ECO:0007669"/>
    <property type="project" value="InterPro"/>
</dbReference>
<dbReference type="Pfam" id="PF12682">
    <property type="entry name" value="Flavodoxin_4"/>
    <property type="match status" value="1"/>
</dbReference>
<dbReference type="GO" id="GO:0016651">
    <property type="term" value="F:oxidoreductase activity, acting on NAD(P)H"/>
    <property type="evidence" value="ECO:0007669"/>
    <property type="project" value="UniProtKB-ARBA"/>
</dbReference>
<accession>A0A6A8M7C9</accession>
<evidence type="ECO:0000259" key="1">
    <source>
        <dbReference type="Pfam" id="PF12682"/>
    </source>
</evidence>
<reference evidence="2" key="1">
    <citation type="submission" date="2019-09" db="EMBL/GenBank/DDBJ databases">
        <title>In-depth cultivation of the pig gut microbiome towards novel bacterial diversity and tailored functional studies.</title>
        <authorList>
            <person name="Wylensek D."/>
            <person name="Hitch T.C.A."/>
            <person name="Clavel T."/>
        </authorList>
    </citation>
    <scope>NUCLEOTIDE SEQUENCE</scope>
    <source>
        <strain evidence="2">RF-744-FAT-WT-3</strain>
    </source>
</reference>
<dbReference type="SUPFAM" id="SSF52218">
    <property type="entry name" value="Flavoproteins"/>
    <property type="match status" value="1"/>
</dbReference>
<organism evidence="2">
    <name type="scientific">Baileyella intestinalis</name>
    <dbReference type="NCBI Taxonomy" id="2606709"/>
    <lineage>
        <taxon>Bacteria</taxon>
        <taxon>Bacillati</taxon>
        <taxon>Bacillota</taxon>
        <taxon>Clostridia</taxon>
        <taxon>Peptostreptococcales</taxon>
        <taxon>Anaerovoracaceae</taxon>
        <taxon>Baileyella</taxon>
    </lineage>
</organism>
<dbReference type="PANTHER" id="PTHR39201">
    <property type="entry name" value="EXPORTED PROTEIN-RELATED"/>
    <property type="match status" value="1"/>
</dbReference>